<dbReference type="SUPFAM" id="SSF47413">
    <property type="entry name" value="lambda repressor-like DNA-binding domains"/>
    <property type="match status" value="1"/>
</dbReference>
<dbReference type="InterPro" id="IPR000843">
    <property type="entry name" value="HTH_LacI"/>
</dbReference>
<dbReference type="EMBL" id="LMZQ01000011">
    <property type="protein sequence ID" value="KRT15241.1"/>
    <property type="molecule type" value="Genomic_DNA"/>
</dbReference>
<protein>
    <submittedName>
        <fullName evidence="5">LacI family transcriptional regulator</fullName>
    </submittedName>
</protein>
<name>A0A0T5VNK0_9SPHI</name>
<organism evidence="5 6">
    <name type="scientific">Pedobacter ginsenosidimutans</name>
    <dbReference type="NCBI Taxonomy" id="687842"/>
    <lineage>
        <taxon>Bacteria</taxon>
        <taxon>Pseudomonadati</taxon>
        <taxon>Bacteroidota</taxon>
        <taxon>Sphingobacteriia</taxon>
        <taxon>Sphingobacteriales</taxon>
        <taxon>Sphingobacteriaceae</taxon>
        <taxon>Pedobacter</taxon>
    </lineage>
</organism>
<dbReference type="AlphaFoldDB" id="A0A0T5VNK0"/>
<evidence type="ECO:0000256" key="3">
    <source>
        <dbReference type="ARBA" id="ARBA00023163"/>
    </source>
</evidence>
<dbReference type="InterPro" id="IPR001761">
    <property type="entry name" value="Peripla_BP/Lac1_sug-bd_dom"/>
</dbReference>
<dbReference type="STRING" id="687842.ASU31_15460"/>
<dbReference type="PROSITE" id="PS50932">
    <property type="entry name" value="HTH_LACI_2"/>
    <property type="match status" value="1"/>
</dbReference>
<evidence type="ECO:0000256" key="1">
    <source>
        <dbReference type="ARBA" id="ARBA00023015"/>
    </source>
</evidence>
<accession>A0A0T5VNK0</accession>
<feature type="domain" description="HTH lacI-type" evidence="4">
    <location>
        <begin position="5"/>
        <end position="62"/>
    </location>
</feature>
<dbReference type="Gene3D" id="3.40.50.2300">
    <property type="match status" value="2"/>
</dbReference>
<keyword evidence="1" id="KW-0805">Transcription regulation</keyword>
<evidence type="ECO:0000259" key="4">
    <source>
        <dbReference type="PROSITE" id="PS50932"/>
    </source>
</evidence>
<dbReference type="CDD" id="cd00093">
    <property type="entry name" value="HTH_XRE"/>
    <property type="match status" value="1"/>
</dbReference>
<dbReference type="Pfam" id="PF00532">
    <property type="entry name" value="Peripla_BP_1"/>
    <property type="match status" value="1"/>
</dbReference>
<comment type="caution">
    <text evidence="5">The sequence shown here is derived from an EMBL/GenBank/DDBJ whole genome shotgun (WGS) entry which is preliminary data.</text>
</comment>
<proteinExistence type="predicted"/>
<dbReference type="InterPro" id="IPR001387">
    <property type="entry name" value="Cro/C1-type_HTH"/>
</dbReference>
<keyword evidence="3" id="KW-0804">Transcription</keyword>
<dbReference type="SUPFAM" id="SSF53822">
    <property type="entry name" value="Periplasmic binding protein-like I"/>
    <property type="match status" value="1"/>
</dbReference>
<dbReference type="Gene3D" id="1.10.260.40">
    <property type="entry name" value="lambda repressor-like DNA-binding domains"/>
    <property type="match status" value="1"/>
</dbReference>
<evidence type="ECO:0000256" key="2">
    <source>
        <dbReference type="ARBA" id="ARBA00023125"/>
    </source>
</evidence>
<dbReference type="Proteomes" id="UP000051950">
    <property type="component" value="Unassembled WGS sequence"/>
</dbReference>
<gene>
    <name evidence="5" type="ORF">ASU31_15460</name>
</gene>
<dbReference type="SMART" id="SM00354">
    <property type="entry name" value="HTH_LACI"/>
    <property type="match status" value="1"/>
</dbReference>
<evidence type="ECO:0000313" key="5">
    <source>
        <dbReference type="EMBL" id="KRT15241.1"/>
    </source>
</evidence>
<evidence type="ECO:0000313" key="6">
    <source>
        <dbReference type="Proteomes" id="UP000051950"/>
    </source>
</evidence>
<dbReference type="InterPro" id="IPR028082">
    <property type="entry name" value="Peripla_BP_I"/>
</dbReference>
<keyword evidence="6" id="KW-1185">Reference proteome</keyword>
<dbReference type="RefSeq" id="WP_057933182.1">
    <property type="nucleotide sequence ID" value="NZ_LMZQ01000011.1"/>
</dbReference>
<sequence>MIKKISIGDIATALNISKSTISFIINGKAKEKRISLALTEKVLQYIDENGYKPSRLAQSLSTGKTMIIGLMVEKISDYFFAQMAYHIEEIAYQNGYKIFYCSTDNDPDKTRELIQLFRDRNVDGYIITPPAGMEKEIQSLIDEGSPVVLFDRYYPDIESSYVILDNFKASYNASKYLAEHAFAHIAFITLDSDQSQMEDRKQGYVKAMAEHGLEVIVEKVLYGNDPAQTVKQLVRFLRQNKRVDAVYFATNYLAFSGVKAINQLGYKIPGTMGIIAFDDHQVFDFYEPTITAVAQPISELARQSIRVLLSLLNKPFEERAVQKVTVPAHFIIRDSTARPL</sequence>
<dbReference type="PANTHER" id="PTHR30146:SF109">
    <property type="entry name" value="HTH-TYPE TRANSCRIPTIONAL REGULATOR GALS"/>
    <property type="match status" value="1"/>
</dbReference>
<dbReference type="PANTHER" id="PTHR30146">
    <property type="entry name" value="LACI-RELATED TRANSCRIPTIONAL REPRESSOR"/>
    <property type="match status" value="1"/>
</dbReference>
<reference evidence="5 6" key="1">
    <citation type="submission" date="2015-11" db="EMBL/GenBank/DDBJ databases">
        <title>Sequence of Pedobacter ginsenosidimutans.</title>
        <authorList>
            <person name="Carson E."/>
            <person name="Keyser V."/>
            <person name="Newman J."/>
            <person name="Miller J."/>
        </authorList>
    </citation>
    <scope>NUCLEOTIDE SEQUENCE [LARGE SCALE GENOMIC DNA]</scope>
    <source>
        <strain evidence="5 6">KACC 14530</strain>
    </source>
</reference>
<dbReference type="GO" id="GO:0003700">
    <property type="term" value="F:DNA-binding transcription factor activity"/>
    <property type="evidence" value="ECO:0007669"/>
    <property type="project" value="TreeGrafter"/>
</dbReference>
<dbReference type="InterPro" id="IPR010982">
    <property type="entry name" value="Lambda_DNA-bd_dom_sf"/>
</dbReference>
<keyword evidence="2" id="KW-0238">DNA-binding</keyword>
<dbReference type="GO" id="GO:0000976">
    <property type="term" value="F:transcription cis-regulatory region binding"/>
    <property type="evidence" value="ECO:0007669"/>
    <property type="project" value="TreeGrafter"/>
</dbReference>
<dbReference type="OrthoDB" id="9803256at2"/>
<dbReference type="Pfam" id="PF00356">
    <property type="entry name" value="LacI"/>
    <property type="match status" value="1"/>
</dbReference>